<dbReference type="SUPFAM" id="SSF46785">
    <property type="entry name" value="Winged helix' DNA-binding domain"/>
    <property type="match status" value="1"/>
</dbReference>
<evidence type="ECO:0000313" key="7">
    <source>
        <dbReference type="EMBL" id="PZX16666.1"/>
    </source>
</evidence>
<dbReference type="PROSITE" id="PS50995">
    <property type="entry name" value="HTH_MARR_2"/>
    <property type="match status" value="1"/>
</dbReference>
<comment type="caution">
    <text evidence="7">The sequence shown here is derived from an EMBL/GenBank/DDBJ whole genome shotgun (WGS) entry which is preliminary data.</text>
</comment>
<dbReference type="FunFam" id="1.10.10.10:FF:000163">
    <property type="entry name" value="MarR family transcriptional regulator"/>
    <property type="match status" value="1"/>
</dbReference>
<evidence type="ECO:0000256" key="1">
    <source>
        <dbReference type="ARBA" id="ARBA00004496"/>
    </source>
</evidence>
<dbReference type="OrthoDB" id="9806864at2"/>
<keyword evidence="4 7" id="KW-0238">DNA-binding</keyword>
<evidence type="ECO:0000259" key="6">
    <source>
        <dbReference type="PROSITE" id="PS50995"/>
    </source>
</evidence>
<sequence>MESPEPSYPQLKLSNQLCFPFYAASMLITRHYQPLLDTIGLTYPQYLVMMVLWEKDGLTVGQISSQLMLNTNTITPLLKRLEKSGLLVRTRSEEDERRVLVTLTDRGRSLQQEAAQIPMKLVEKVDYPIDKAMRLMQEIRDFLDALKGEEP</sequence>
<dbReference type="PANTHER" id="PTHR33164">
    <property type="entry name" value="TRANSCRIPTIONAL REGULATOR, MARR FAMILY"/>
    <property type="match status" value="1"/>
</dbReference>
<dbReference type="GO" id="GO:0003677">
    <property type="term" value="F:DNA binding"/>
    <property type="evidence" value="ECO:0007669"/>
    <property type="project" value="UniProtKB-KW"/>
</dbReference>
<evidence type="ECO:0000313" key="8">
    <source>
        <dbReference type="Proteomes" id="UP000249239"/>
    </source>
</evidence>
<reference evidence="7 8" key="1">
    <citation type="submission" date="2018-06" db="EMBL/GenBank/DDBJ databases">
        <title>Genomic Encyclopedia of Archaeal and Bacterial Type Strains, Phase II (KMG-II): from individual species to whole genera.</title>
        <authorList>
            <person name="Goeker M."/>
        </authorList>
    </citation>
    <scope>NUCLEOTIDE SEQUENCE [LARGE SCALE GENOMIC DNA]</scope>
    <source>
        <strain evidence="7 8">DSM 6779</strain>
    </source>
</reference>
<dbReference type="RefSeq" id="WP_111445470.1">
    <property type="nucleotide sequence ID" value="NZ_QKZK01000012.1"/>
</dbReference>
<feature type="domain" description="HTH marR-type" evidence="6">
    <location>
        <begin position="14"/>
        <end position="148"/>
    </location>
</feature>
<dbReference type="InterPro" id="IPR036390">
    <property type="entry name" value="WH_DNA-bd_sf"/>
</dbReference>
<comment type="subcellular location">
    <subcellularLocation>
        <location evidence="1">Cytoplasm</location>
    </subcellularLocation>
</comment>
<keyword evidence="8" id="KW-1185">Reference proteome</keyword>
<evidence type="ECO:0000256" key="3">
    <source>
        <dbReference type="ARBA" id="ARBA00023015"/>
    </source>
</evidence>
<evidence type="ECO:0000256" key="5">
    <source>
        <dbReference type="ARBA" id="ARBA00023163"/>
    </source>
</evidence>
<dbReference type="InterPro" id="IPR011991">
    <property type="entry name" value="ArsR-like_HTH"/>
</dbReference>
<dbReference type="PRINTS" id="PR00598">
    <property type="entry name" value="HTHMARR"/>
</dbReference>
<dbReference type="InterPro" id="IPR055166">
    <property type="entry name" value="Transc_reg_Sar_Rot_HTH"/>
</dbReference>
<dbReference type="InterPro" id="IPR036388">
    <property type="entry name" value="WH-like_DNA-bd_sf"/>
</dbReference>
<dbReference type="GO" id="GO:0006950">
    <property type="term" value="P:response to stress"/>
    <property type="evidence" value="ECO:0007669"/>
    <property type="project" value="TreeGrafter"/>
</dbReference>
<protein>
    <submittedName>
        <fullName evidence="7">DNA-binding MarR family transcriptional regulator</fullName>
    </submittedName>
</protein>
<dbReference type="EMBL" id="QKZK01000012">
    <property type="protein sequence ID" value="PZX16666.1"/>
    <property type="molecule type" value="Genomic_DNA"/>
</dbReference>
<organism evidence="7 8">
    <name type="scientific">Breznakibacter xylanolyticus</name>
    <dbReference type="NCBI Taxonomy" id="990"/>
    <lineage>
        <taxon>Bacteria</taxon>
        <taxon>Pseudomonadati</taxon>
        <taxon>Bacteroidota</taxon>
        <taxon>Bacteroidia</taxon>
        <taxon>Marinilabiliales</taxon>
        <taxon>Marinilabiliaceae</taxon>
        <taxon>Breznakibacter</taxon>
    </lineage>
</organism>
<keyword evidence="3" id="KW-0805">Transcription regulation</keyword>
<accession>A0A2W7NTK3</accession>
<keyword evidence="2" id="KW-0963">Cytoplasm</keyword>
<dbReference type="PANTHER" id="PTHR33164:SF5">
    <property type="entry name" value="ORGANIC HYDROPEROXIDE RESISTANCE TRANSCRIPTIONAL REGULATOR"/>
    <property type="match status" value="1"/>
</dbReference>
<dbReference type="InterPro" id="IPR039422">
    <property type="entry name" value="MarR/SlyA-like"/>
</dbReference>
<dbReference type="GO" id="GO:0003700">
    <property type="term" value="F:DNA-binding transcription factor activity"/>
    <property type="evidence" value="ECO:0007669"/>
    <property type="project" value="InterPro"/>
</dbReference>
<proteinExistence type="predicted"/>
<dbReference type="AlphaFoldDB" id="A0A2W7NTK3"/>
<name>A0A2W7NTK3_9BACT</name>
<dbReference type="Proteomes" id="UP000249239">
    <property type="component" value="Unassembled WGS sequence"/>
</dbReference>
<dbReference type="GO" id="GO:0005737">
    <property type="term" value="C:cytoplasm"/>
    <property type="evidence" value="ECO:0007669"/>
    <property type="project" value="UniProtKB-SubCell"/>
</dbReference>
<gene>
    <name evidence="7" type="ORF">LX69_01736</name>
</gene>
<dbReference type="Gene3D" id="1.10.10.10">
    <property type="entry name" value="Winged helix-like DNA-binding domain superfamily/Winged helix DNA-binding domain"/>
    <property type="match status" value="1"/>
</dbReference>
<evidence type="ECO:0000256" key="4">
    <source>
        <dbReference type="ARBA" id="ARBA00023125"/>
    </source>
</evidence>
<dbReference type="SMART" id="SM00347">
    <property type="entry name" value="HTH_MARR"/>
    <property type="match status" value="1"/>
</dbReference>
<dbReference type="CDD" id="cd00090">
    <property type="entry name" value="HTH_ARSR"/>
    <property type="match status" value="1"/>
</dbReference>
<keyword evidence="5" id="KW-0804">Transcription</keyword>
<evidence type="ECO:0000256" key="2">
    <source>
        <dbReference type="ARBA" id="ARBA00022490"/>
    </source>
</evidence>
<dbReference type="InterPro" id="IPR000835">
    <property type="entry name" value="HTH_MarR-typ"/>
</dbReference>
<dbReference type="Pfam" id="PF22381">
    <property type="entry name" value="Staph_reg_Sar_Rot"/>
    <property type="match status" value="1"/>
</dbReference>